<dbReference type="HOGENOM" id="CLU_213304_1_0_3"/>
<dbReference type="Proteomes" id="UP000001511">
    <property type="component" value="Chromosome"/>
</dbReference>
<evidence type="ECO:0000313" key="2">
    <source>
        <dbReference type="Proteomes" id="UP000001511"/>
    </source>
</evidence>
<accession>D7E3A0</accession>
<protein>
    <submittedName>
        <fullName evidence="1">Uncharacterized protein</fullName>
    </submittedName>
</protein>
<dbReference type="AlphaFoldDB" id="D7E3A0"/>
<dbReference type="KEGG" id="naz:Aazo_1211"/>
<proteinExistence type="predicted"/>
<organism evidence="1 2">
    <name type="scientific">Nostoc azollae (strain 0708)</name>
    <name type="common">Anabaena azollae (strain 0708)</name>
    <dbReference type="NCBI Taxonomy" id="551115"/>
    <lineage>
        <taxon>Bacteria</taxon>
        <taxon>Bacillati</taxon>
        <taxon>Cyanobacteriota</taxon>
        <taxon>Cyanophyceae</taxon>
        <taxon>Nostocales</taxon>
        <taxon>Nostocaceae</taxon>
        <taxon>Trichormus</taxon>
    </lineage>
</organism>
<name>D7E3A0_NOSA0</name>
<keyword evidence="2" id="KW-1185">Reference proteome</keyword>
<sequence length="50" mass="5625">MFEKLVNYQIGIFGITLKKLTADASSRSMPLAISLILTNFYCKKARMLAL</sequence>
<gene>
    <name evidence="1" type="ordered locus">Aazo_1211</name>
</gene>
<evidence type="ECO:0000313" key="1">
    <source>
        <dbReference type="EMBL" id="ADI63523.1"/>
    </source>
</evidence>
<dbReference type="EMBL" id="CP002059">
    <property type="protein sequence ID" value="ADI63523.1"/>
    <property type="molecule type" value="Genomic_DNA"/>
</dbReference>
<reference evidence="1 2" key="1">
    <citation type="journal article" date="2010" name="PLoS ONE">
        <title>Genome erosion in a nitrogen-fixing vertically transmitted endosymbiotic multicellular cyanobacterium.</title>
        <authorList>
            <person name="Ran L."/>
            <person name="Larsson J."/>
            <person name="Vigil-Stenman T."/>
            <person name="Nylander J.A."/>
            <person name="Ininbergs K."/>
            <person name="Zheng W.W."/>
            <person name="Lapidus A."/>
            <person name="Lowry S."/>
            <person name="Haselkorn R."/>
            <person name="Bergman B."/>
        </authorList>
    </citation>
    <scope>NUCLEOTIDE SEQUENCE [LARGE SCALE GENOMIC DNA]</scope>
    <source>
        <strain evidence="1 2">0708</strain>
    </source>
</reference>